<name>A0A117M292_9BACT</name>
<dbReference type="InterPro" id="IPR000537">
    <property type="entry name" value="UbiA_prenyltransferase"/>
</dbReference>
<dbReference type="NCBIfam" id="NF008977">
    <property type="entry name" value="PRK12324.1-2"/>
    <property type="match status" value="1"/>
</dbReference>
<evidence type="ECO:0000256" key="4">
    <source>
        <dbReference type="ARBA" id="ARBA00023136"/>
    </source>
</evidence>
<dbReference type="GO" id="GO:0009247">
    <property type="term" value="P:glycolipid biosynthetic process"/>
    <property type="evidence" value="ECO:0007669"/>
    <property type="project" value="TreeGrafter"/>
</dbReference>
<comment type="caution">
    <text evidence="6">The sequence shown here is derived from an EMBL/GenBank/DDBJ whole genome shotgun (WGS) entry which is preliminary data.</text>
</comment>
<keyword evidence="3 5" id="KW-1133">Transmembrane helix</keyword>
<feature type="transmembrane region" description="Helical" evidence="5">
    <location>
        <begin position="108"/>
        <end position="126"/>
    </location>
</feature>
<dbReference type="GO" id="GO:0005886">
    <property type="term" value="C:plasma membrane"/>
    <property type="evidence" value="ECO:0007669"/>
    <property type="project" value="TreeGrafter"/>
</dbReference>
<feature type="transmembrane region" description="Helical" evidence="5">
    <location>
        <begin position="272"/>
        <end position="292"/>
    </location>
</feature>
<dbReference type="AlphaFoldDB" id="A0A117M292"/>
<dbReference type="Proteomes" id="UP000054092">
    <property type="component" value="Unassembled WGS sequence"/>
</dbReference>
<evidence type="ECO:0000256" key="5">
    <source>
        <dbReference type="SAM" id="Phobius"/>
    </source>
</evidence>
<dbReference type="Gene3D" id="1.10.357.140">
    <property type="entry name" value="UbiA prenyltransferase"/>
    <property type="match status" value="1"/>
</dbReference>
<evidence type="ECO:0000313" key="6">
    <source>
        <dbReference type="EMBL" id="KUK80394.1"/>
    </source>
</evidence>
<accession>A0A117M292</accession>
<feature type="transmembrane region" description="Helical" evidence="5">
    <location>
        <begin position="160"/>
        <end position="176"/>
    </location>
</feature>
<feature type="transmembrane region" description="Helical" evidence="5">
    <location>
        <begin position="133"/>
        <end position="154"/>
    </location>
</feature>
<comment type="subcellular location">
    <subcellularLocation>
        <location evidence="1">Membrane</location>
        <topology evidence="1">Multi-pass membrane protein</topology>
    </subcellularLocation>
</comment>
<evidence type="ECO:0000256" key="3">
    <source>
        <dbReference type="ARBA" id="ARBA00022989"/>
    </source>
</evidence>
<dbReference type="CDD" id="cd13963">
    <property type="entry name" value="PT_UbiA_2"/>
    <property type="match status" value="1"/>
</dbReference>
<keyword evidence="6" id="KW-0808">Transferase</keyword>
<proteinExistence type="predicted"/>
<evidence type="ECO:0000256" key="1">
    <source>
        <dbReference type="ARBA" id="ARBA00004141"/>
    </source>
</evidence>
<dbReference type="EMBL" id="LGGP01000163">
    <property type="protein sequence ID" value="KUK80394.1"/>
    <property type="molecule type" value="Genomic_DNA"/>
</dbReference>
<sequence length="294" mass="33022">MVDLAIALRVIRIRHWIKNLFVFAPLIFSSSLADPNSLLRATLIFVAFCLVSSSVYIFNDIKDRESDMHHARKKNRPIASGEISVRDAATVAAAMSVVAVLIALFLPYLALVFLLLYVVENIFYTLKGKEIVLIDAFCISAGFVIRVMAGAYAIDATPTGWIVVTTFFLSLFLGFGKRRNELLSLKEESNNHRKVLSVYDDRYLDYLMVATASVTIIAYTLYCLDPATIVKFSTDKLVYTVPFVTYGMFRYLLLLFKNGEGDPTEVVTKDRGIAVTVVLWIVSVMLAIYLPIWL</sequence>
<organism evidence="6 7">
    <name type="scientific">Mesotoga prima</name>
    <dbReference type="NCBI Taxonomy" id="1184387"/>
    <lineage>
        <taxon>Bacteria</taxon>
        <taxon>Thermotogati</taxon>
        <taxon>Thermotogota</taxon>
        <taxon>Thermotogae</taxon>
        <taxon>Kosmotogales</taxon>
        <taxon>Kosmotogaceae</taxon>
        <taxon>Mesotoga</taxon>
    </lineage>
</organism>
<feature type="transmembrane region" description="Helical" evidence="5">
    <location>
        <begin position="43"/>
        <end position="62"/>
    </location>
</feature>
<dbReference type="InterPro" id="IPR044878">
    <property type="entry name" value="UbiA_sf"/>
</dbReference>
<dbReference type="InterPro" id="IPR039653">
    <property type="entry name" value="Prenyltransferase"/>
</dbReference>
<dbReference type="PATRIC" id="fig|1184387.3.peg.1416"/>
<dbReference type="Pfam" id="PF01040">
    <property type="entry name" value="UbiA"/>
    <property type="match status" value="1"/>
</dbReference>
<protein>
    <submittedName>
        <fullName evidence="6">UbiA prenyltransferase (Modular protein)</fullName>
    </submittedName>
</protein>
<reference evidence="7" key="1">
    <citation type="journal article" date="2015" name="MBio">
        <title>Genome-Resolved Metagenomic Analysis Reveals Roles for Candidate Phyla and Other Microbial Community Members in Biogeochemical Transformations in Oil Reservoirs.</title>
        <authorList>
            <person name="Hu P."/>
            <person name="Tom L."/>
            <person name="Singh A."/>
            <person name="Thomas B.C."/>
            <person name="Baker B.J."/>
            <person name="Piceno Y.M."/>
            <person name="Andersen G.L."/>
            <person name="Banfield J.F."/>
        </authorList>
    </citation>
    <scope>NUCLEOTIDE SEQUENCE [LARGE SCALE GENOMIC DNA]</scope>
</reference>
<keyword evidence="4 5" id="KW-0472">Membrane</keyword>
<feature type="transmembrane region" description="Helical" evidence="5">
    <location>
        <begin position="237"/>
        <end position="256"/>
    </location>
</feature>
<evidence type="ECO:0000256" key="2">
    <source>
        <dbReference type="ARBA" id="ARBA00022692"/>
    </source>
</evidence>
<dbReference type="PANTHER" id="PTHR11048">
    <property type="entry name" value="PRENYLTRANSFERASES"/>
    <property type="match status" value="1"/>
</dbReference>
<keyword evidence="2 5" id="KW-0812">Transmembrane</keyword>
<dbReference type="NCBIfam" id="NF008978">
    <property type="entry name" value="PRK12324.1-4"/>
    <property type="match status" value="1"/>
</dbReference>
<gene>
    <name evidence="6" type="ORF">XD94_1006</name>
</gene>
<dbReference type="GO" id="GO:0016765">
    <property type="term" value="F:transferase activity, transferring alkyl or aryl (other than methyl) groups"/>
    <property type="evidence" value="ECO:0007669"/>
    <property type="project" value="InterPro"/>
</dbReference>
<dbReference type="PANTHER" id="PTHR11048:SF5">
    <property type="entry name" value="DECAPRENYL-PHOSPHATE PHOSPHORIBOSYLTRANSFERASE"/>
    <property type="match status" value="1"/>
</dbReference>
<evidence type="ECO:0000313" key="7">
    <source>
        <dbReference type="Proteomes" id="UP000054092"/>
    </source>
</evidence>
<feature type="transmembrane region" description="Helical" evidence="5">
    <location>
        <begin position="203"/>
        <end position="222"/>
    </location>
</feature>